<evidence type="ECO:0000256" key="2">
    <source>
        <dbReference type="ARBA" id="ARBA00022741"/>
    </source>
</evidence>
<dbReference type="AlphaFoldDB" id="A0A485KYQ4"/>
<sequence>MVQLKPFRVDESKLTLVKLLGTGAFANVWLGSFQDQQVAVKQLHYQREDPTQLESFVMEIALVASFESPYIVKFIGAAWKRQSDLKAVLELMDGGDLRYYIISNKVNQFLWDEKYLDIHSIVEALVYLHSFNMIHRDLKSRNVLVDSAKGTKLTDFGI</sequence>
<protein>
    <submittedName>
        <fullName evidence="8">Aste57867_13330 protein</fullName>
    </submittedName>
</protein>
<evidence type="ECO:0000313" key="9">
    <source>
        <dbReference type="Proteomes" id="UP000332933"/>
    </source>
</evidence>
<keyword evidence="1 5" id="KW-0808">Transferase</keyword>
<keyword evidence="9" id="KW-1185">Reference proteome</keyword>
<accession>A0A485KYQ4</accession>
<dbReference type="InterPro" id="IPR017441">
    <property type="entry name" value="Protein_kinase_ATP_BS"/>
</dbReference>
<name>A0A485KYQ4_9STRA</name>
<comment type="similarity">
    <text evidence="5">Belongs to the protein kinase superfamily.</text>
</comment>
<reference evidence="7" key="2">
    <citation type="submission" date="2019-06" db="EMBL/GenBank/DDBJ databases">
        <title>Genomics analysis of Aphanomyces spp. identifies a new class of oomycete effector associated with host adaptation.</title>
        <authorList>
            <person name="Gaulin E."/>
        </authorList>
    </citation>
    <scope>NUCLEOTIDE SEQUENCE</scope>
    <source>
        <strain evidence="7">CBS 578.67</strain>
    </source>
</reference>
<dbReference type="PROSITE" id="PS00107">
    <property type="entry name" value="PROTEIN_KINASE_ATP"/>
    <property type="match status" value="1"/>
</dbReference>
<evidence type="ECO:0000313" key="7">
    <source>
        <dbReference type="EMBL" id="KAF0695872.1"/>
    </source>
</evidence>
<feature type="binding site" evidence="4">
    <location>
        <position position="41"/>
    </location>
    <ligand>
        <name>ATP</name>
        <dbReference type="ChEBI" id="CHEBI:30616"/>
    </ligand>
</feature>
<evidence type="ECO:0000259" key="6">
    <source>
        <dbReference type="PROSITE" id="PS50011"/>
    </source>
</evidence>
<dbReference type="PROSITE" id="PS50011">
    <property type="entry name" value="PROTEIN_KINASE_DOM"/>
    <property type="match status" value="1"/>
</dbReference>
<dbReference type="Proteomes" id="UP000332933">
    <property type="component" value="Unassembled WGS sequence"/>
</dbReference>
<evidence type="ECO:0000256" key="3">
    <source>
        <dbReference type="ARBA" id="ARBA00022840"/>
    </source>
</evidence>
<dbReference type="PROSITE" id="PS00108">
    <property type="entry name" value="PROTEIN_KINASE_ST"/>
    <property type="match status" value="1"/>
</dbReference>
<proteinExistence type="inferred from homology"/>
<dbReference type="EMBL" id="VJMH01005447">
    <property type="protein sequence ID" value="KAF0695872.1"/>
    <property type="molecule type" value="Genomic_DNA"/>
</dbReference>
<dbReference type="SUPFAM" id="SSF56112">
    <property type="entry name" value="Protein kinase-like (PK-like)"/>
    <property type="match status" value="1"/>
</dbReference>
<dbReference type="InterPro" id="IPR011009">
    <property type="entry name" value="Kinase-like_dom_sf"/>
</dbReference>
<evidence type="ECO:0000256" key="1">
    <source>
        <dbReference type="ARBA" id="ARBA00022527"/>
    </source>
</evidence>
<dbReference type="Pfam" id="PF07714">
    <property type="entry name" value="PK_Tyr_Ser-Thr"/>
    <property type="match status" value="1"/>
</dbReference>
<dbReference type="GO" id="GO:0005524">
    <property type="term" value="F:ATP binding"/>
    <property type="evidence" value="ECO:0007669"/>
    <property type="project" value="UniProtKB-UniRule"/>
</dbReference>
<reference evidence="8 9" key="1">
    <citation type="submission" date="2019-03" db="EMBL/GenBank/DDBJ databases">
        <authorList>
            <person name="Gaulin E."/>
            <person name="Dumas B."/>
        </authorList>
    </citation>
    <scope>NUCLEOTIDE SEQUENCE [LARGE SCALE GENOMIC DNA]</scope>
    <source>
        <strain evidence="8">CBS 568.67</strain>
    </source>
</reference>
<dbReference type="OrthoDB" id="48004at2759"/>
<keyword evidence="2 4" id="KW-0547">Nucleotide-binding</keyword>
<evidence type="ECO:0000313" key="8">
    <source>
        <dbReference type="EMBL" id="VFT90169.1"/>
    </source>
</evidence>
<evidence type="ECO:0000256" key="4">
    <source>
        <dbReference type="PROSITE-ProRule" id="PRU10141"/>
    </source>
</evidence>
<dbReference type="PANTHER" id="PTHR44329">
    <property type="entry name" value="SERINE/THREONINE-PROTEIN KINASE TNNI3K-RELATED"/>
    <property type="match status" value="1"/>
</dbReference>
<dbReference type="PANTHER" id="PTHR44329:SF214">
    <property type="entry name" value="PROTEIN KINASE DOMAIN-CONTAINING PROTEIN"/>
    <property type="match status" value="1"/>
</dbReference>
<keyword evidence="1 5" id="KW-0418">Kinase</keyword>
<organism evidence="8 9">
    <name type="scientific">Aphanomyces stellatus</name>
    <dbReference type="NCBI Taxonomy" id="120398"/>
    <lineage>
        <taxon>Eukaryota</taxon>
        <taxon>Sar</taxon>
        <taxon>Stramenopiles</taxon>
        <taxon>Oomycota</taxon>
        <taxon>Saprolegniomycetes</taxon>
        <taxon>Saprolegniales</taxon>
        <taxon>Verrucalvaceae</taxon>
        <taxon>Aphanomyces</taxon>
    </lineage>
</organism>
<dbReference type="SMART" id="SM00220">
    <property type="entry name" value="S_TKc"/>
    <property type="match status" value="1"/>
</dbReference>
<dbReference type="EMBL" id="CAADRA010005468">
    <property type="protein sequence ID" value="VFT90169.1"/>
    <property type="molecule type" value="Genomic_DNA"/>
</dbReference>
<keyword evidence="1 5" id="KW-0723">Serine/threonine-protein kinase</keyword>
<dbReference type="InterPro" id="IPR051681">
    <property type="entry name" value="Ser/Thr_Kinases-Pseudokinases"/>
</dbReference>
<feature type="domain" description="Protein kinase" evidence="6">
    <location>
        <begin position="14"/>
        <end position="158"/>
    </location>
</feature>
<evidence type="ECO:0000256" key="5">
    <source>
        <dbReference type="RuleBase" id="RU000304"/>
    </source>
</evidence>
<dbReference type="InterPro" id="IPR008271">
    <property type="entry name" value="Ser/Thr_kinase_AS"/>
</dbReference>
<gene>
    <name evidence="8" type="primary">Aste57867_13330</name>
    <name evidence="7" type="ORF">As57867_013281</name>
    <name evidence="8" type="ORF">ASTE57867_13330</name>
</gene>
<dbReference type="InterPro" id="IPR000719">
    <property type="entry name" value="Prot_kinase_dom"/>
</dbReference>
<dbReference type="GO" id="GO:0004674">
    <property type="term" value="F:protein serine/threonine kinase activity"/>
    <property type="evidence" value="ECO:0007669"/>
    <property type="project" value="UniProtKB-KW"/>
</dbReference>
<dbReference type="Gene3D" id="1.10.510.10">
    <property type="entry name" value="Transferase(Phosphotransferase) domain 1"/>
    <property type="match status" value="1"/>
</dbReference>
<keyword evidence="3 4" id="KW-0067">ATP-binding</keyword>
<dbReference type="InterPro" id="IPR001245">
    <property type="entry name" value="Ser-Thr/Tyr_kinase_cat_dom"/>
</dbReference>